<evidence type="ECO:0000256" key="2">
    <source>
        <dbReference type="RuleBase" id="RU362097"/>
    </source>
</evidence>
<feature type="region of interest" description="Disordered" evidence="3">
    <location>
        <begin position="22"/>
        <end position="44"/>
    </location>
</feature>
<dbReference type="NCBIfam" id="TIGR01845">
    <property type="entry name" value="outer_NodT"/>
    <property type="match status" value="1"/>
</dbReference>
<dbReference type="InterPro" id="IPR003423">
    <property type="entry name" value="OMP_efflux"/>
</dbReference>
<keyword evidence="2" id="KW-0812">Transmembrane</keyword>
<keyword evidence="2" id="KW-0449">Lipoprotein</keyword>
<dbReference type="OrthoDB" id="7181739at2"/>
<dbReference type="Gene3D" id="2.20.200.10">
    <property type="entry name" value="Outer membrane efflux proteins (OEP)"/>
    <property type="match status" value="1"/>
</dbReference>
<dbReference type="KEGG" id="mhey:H2LOC_014875"/>
<comment type="subcellular location">
    <subcellularLocation>
        <location evidence="2">Cell membrane</location>
        <topology evidence="2">Lipid-anchor</topology>
    </subcellularLocation>
</comment>
<organism evidence="4 5">
    <name type="scientific">Methylocystis heyeri</name>
    <dbReference type="NCBI Taxonomy" id="391905"/>
    <lineage>
        <taxon>Bacteria</taxon>
        <taxon>Pseudomonadati</taxon>
        <taxon>Pseudomonadota</taxon>
        <taxon>Alphaproteobacteria</taxon>
        <taxon>Hyphomicrobiales</taxon>
        <taxon>Methylocystaceae</taxon>
        <taxon>Methylocystis</taxon>
    </lineage>
</organism>
<sequence>MFYAAAGCALLSGCALGPDFAPPDPPLPDSSFERSNASPPDAIPAPPDPQWWRAFCDPLLTRLEKRVAQDNLDVQTATIRLAESRFERNVAAAAQFPGVNASGRFQRELYSANGIASLLGALIPGNQSNGVNIPPISDYTVGLDASWELDLWGHVRRQVESAEAQAQQSEEMRRDALVSSEAELARDYIQLRGVQTQIKIAEANLKVSQEIQRVAEERQAKGIRTGYEAQTSAAQTESVRAQIPALASDESRYVNAIGFLLGEPPETLKGELGAGKRVPLAPPRTPVGLPSELARRRPDIRAAEAQLHSATAEIGVAVASFYPTVKLNGTIGFDALNLKKLFWGSSLQYNAGPSVSLPIFDAGRLKGTLELRKAQQQEAAVAYQKTVLQAWREVVDALVAHREELQRRARLKAQFDHARAALGIAKDRYKQGVGDFLSVLDAERSMLQAAQQYETSATNVSLDLVQLYKALGGGWEEVYPEAPSPEPEIVSAL</sequence>
<gene>
    <name evidence="4" type="ORF">H2LOC_014875</name>
</gene>
<dbReference type="AlphaFoldDB" id="A0A6B8KIJ6"/>
<protein>
    <submittedName>
        <fullName evidence="4">Efflux transporter outer membrane subunit</fullName>
    </submittedName>
</protein>
<dbReference type="Gene3D" id="1.20.1600.10">
    <property type="entry name" value="Outer membrane efflux proteins (OEP)"/>
    <property type="match status" value="1"/>
</dbReference>
<evidence type="ECO:0000313" key="4">
    <source>
        <dbReference type="EMBL" id="QGM46871.1"/>
    </source>
</evidence>
<dbReference type="GO" id="GO:0015562">
    <property type="term" value="F:efflux transmembrane transporter activity"/>
    <property type="evidence" value="ECO:0007669"/>
    <property type="project" value="InterPro"/>
</dbReference>
<dbReference type="Proteomes" id="UP000309061">
    <property type="component" value="Chromosome"/>
</dbReference>
<reference evidence="4 5" key="1">
    <citation type="submission" date="2019-11" db="EMBL/GenBank/DDBJ databases">
        <title>The genome sequence of Methylocystis heyeri.</title>
        <authorList>
            <person name="Oshkin I.Y."/>
            <person name="Miroshnikov K."/>
            <person name="Dedysh S.N."/>
        </authorList>
    </citation>
    <scope>NUCLEOTIDE SEQUENCE [LARGE SCALE GENOMIC DNA]</scope>
    <source>
        <strain evidence="4 5">H2</strain>
    </source>
</reference>
<keyword evidence="2" id="KW-0472">Membrane</keyword>
<comment type="similarity">
    <text evidence="1 2">Belongs to the outer membrane factor (OMF) (TC 1.B.17) family.</text>
</comment>
<accession>A0A6B8KIJ6</accession>
<dbReference type="GO" id="GO:0005886">
    <property type="term" value="C:plasma membrane"/>
    <property type="evidence" value="ECO:0007669"/>
    <property type="project" value="UniProtKB-SubCell"/>
</dbReference>
<dbReference type="RefSeq" id="WP_136497760.1">
    <property type="nucleotide sequence ID" value="NZ_CP046052.1"/>
</dbReference>
<keyword evidence="5" id="KW-1185">Reference proteome</keyword>
<keyword evidence="2" id="KW-1134">Transmembrane beta strand</keyword>
<dbReference type="EMBL" id="CP046052">
    <property type="protein sequence ID" value="QGM46871.1"/>
    <property type="molecule type" value="Genomic_DNA"/>
</dbReference>
<proteinExistence type="inferred from homology"/>
<name>A0A6B8KIJ6_9HYPH</name>
<dbReference type="InterPro" id="IPR010131">
    <property type="entry name" value="MdtP/NodT-like"/>
</dbReference>
<keyword evidence="2" id="KW-0564">Palmitate</keyword>
<evidence type="ECO:0000256" key="1">
    <source>
        <dbReference type="ARBA" id="ARBA00007613"/>
    </source>
</evidence>
<evidence type="ECO:0000313" key="5">
    <source>
        <dbReference type="Proteomes" id="UP000309061"/>
    </source>
</evidence>
<dbReference type="PANTHER" id="PTHR30203">
    <property type="entry name" value="OUTER MEMBRANE CATION EFFLUX PROTEIN"/>
    <property type="match status" value="1"/>
</dbReference>
<dbReference type="Pfam" id="PF02321">
    <property type="entry name" value="OEP"/>
    <property type="match status" value="2"/>
</dbReference>
<dbReference type="PANTHER" id="PTHR30203:SF25">
    <property type="entry name" value="OUTER MEMBRANE PROTEIN-RELATED"/>
    <property type="match status" value="1"/>
</dbReference>
<evidence type="ECO:0000256" key="3">
    <source>
        <dbReference type="SAM" id="MobiDB-lite"/>
    </source>
</evidence>
<dbReference type="SUPFAM" id="SSF56954">
    <property type="entry name" value="Outer membrane efflux proteins (OEP)"/>
    <property type="match status" value="1"/>
</dbReference>